<evidence type="ECO:0000313" key="3">
    <source>
        <dbReference type="Proteomes" id="UP000030653"/>
    </source>
</evidence>
<protein>
    <submittedName>
        <fullName evidence="2">Uncharacterized protein</fullName>
    </submittedName>
</protein>
<proteinExistence type="predicted"/>
<dbReference type="GeneID" id="63685026"/>
<feature type="region of interest" description="Disordered" evidence="1">
    <location>
        <begin position="141"/>
        <end position="172"/>
    </location>
</feature>
<dbReference type="GO" id="GO:0006355">
    <property type="term" value="P:regulation of DNA-templated transcription"/>
    <property type="evidence" value="ECO:0007669"/>
    <property type="project" value="TreeGrafter"/>
</dbReference>
<dbReference type="HOGENOM" id="CLU_044606_1_0_1"/>
<keyword evidence="3" id="KW-1185">Reference proteome</keyword>
<sequence>MSSPTAQLNTNTSRAREQHWRGAYTHSTQATQEVVEPADKKDNGPDKVKGGKKGPASKGGFVRPSHFLSLPLARIHSTHPALHEHIAHLTRAFLASQPPIEGLDKSIIITGVRMHLTLGVMPLRSEKKDGAGGERLEEKLVEESGRQDASPQPPIASSKTQEGPGESAQANEPTLIGEPASVSQGHQKPLKTPSEALAHLQSLRSQIREFVLNEKLQVALGAVEVMKVRRRKVKGERVEATNPQKEDEDEDEDEESEPDEAPTDPTAASIAGTPSAEIAHPGDVEVVEMADVLYVSIPESDPLNAPVWALGRMIHQSFKDAGFITETRPLKLHLTIVNTSHRQPKSRNRRPIQFSYSAMKQVMASVQPPDLPPEALPRPRATVREQMDEGPVKAALAGGLPASASLEPKSGAETSAANPQKPVHEVANSKSLWTDFGIWNISSVELWVMGSRDAEGRYVSLGGVELPPKDTELAGDAREGSV</sequence>
<dbReference type="GO" id="GO:0006307">
    <property type="term" value="P:DNA alkylation repair"/>
    <property type="evidence" value="ECO:0007669"/>
    <property type="project" value="InterPro"/>
</dbReference>
<feature type="region of interest" description="Disordered" evidence="1">
    <location>
        <begin position="1"/>
        <end position="63"/>
    </location>
</feature>
<feature type="compositionally biased region" description="Polar residues" evidence="1">
    <location>
        <begin position="1"/>
        <end position="13"/>
    </location>
</feature>
<dbReference type="Proteomes" id="UP000030653">
    <property type="component" value="Unassembled WGS sequence"/>
</dbReference>
<accession>M5GAH1</accession>
<evidence type="ECO:0000313" key="2">
    <source>
        <dbReference type="EMBL" id="EJU02947.1"/>
    </source>
</evidence>
<dbReference type="OrthoDB" id="277832at2759"/>
<dbReference type="InterPro" id="IPR009210">
    <property type="entry name" value="ASCC1"/>
</dbReference>
<dbReference type="PANTHER" id="PTHR13360">
    <property type="entry name" value="ACTIVATING SIGNAL COINTEGRATOR 1 COMPLEX SUBUNIT 1"/>
    <property type="match status" value="1"/>
</dbReference>
<dbReference type="EMBL" id="JH795860">
    <property type="protein sequence ID" value="EJU02947.1"/>
    <property type="molecule type" value="Genomic_DNA"/>
</dbReference>
<feature type="compositionally biased region" description="Basic and acidic residues" evidence="1">
    <location>
        <begin position="37"/>
        <end position="49"/>
    </location>
</feature>
<gene>
    <name evidence="2" type="ORF">DACRYDRAFT_115250</name>
</gene>
<dbReference type="STRING" id="1858805.M5GAH1"/>
<dbReference type="PANTHER" id="PTHR13360:SF1">
    <property type="entry name" value="ACTIVATING SIGNAL COINTEGRATOR 1 COMPLEX SUBUNIT 1"/>
    <property type="match status" value="1"/>
</dbReference>
<dbReference type="AlphaFoldDB" id="M5GAH1"/>
<feature type="region of interest" description="Disordered" evidence="1">
    <location>
        <begin position="402"/>
        <end position="423"/>
    </location>
</feature>
<dbReference type="GO" id="GO:0005634">
    <property type="term" value="C:nucleus"/>
    <property type="evidence" value="ECO:0007669"/>
    <property type="project" value="TreeGrafter"/>
</dbReference>
<dbReference type="Gene3D" id="3.90.1140.10">
    <property type="entry name" value="Cyclic phosphodiesterase"/>
    <property type="match status" value="1"/>
</dbReference>
<organism evidence="2 3">
    <name type="scientific">Dacryopinax primogenitus (strain DJM 731)</name>
    <name type="common">Brown rot fungus</name>
    <dbReference type="NCBI Taxonomy" id="1858805"/>
    <lineage>
        <taxon>Eukaryota</taxon>
        <taxon>Fungi</taxon>
        <taxon>Dikarya</taxon>
        <taxon>Basidiomycota</taxon>
        <taxon>Agaricomycotina</taxon>
        <taxon>Dacrymycetes</taxon>
        <taxon>Dacrymycetales</taxon>
        <taxon>Dacrymycetaceae</taxon>
        <taxon>Dacryopinax</taxon>
    </lineage>
</organism>
<feature type="region of interest" description="Disordered" evidence="1">
    <location>
        <begin position="232"/>
        <end position="279"/>
    </location>
</feature>
<feature type="compositionally biased region" description="Acidic residues" evidence="1">
    <location>
        <begin position="246"/>
        <end position="262"/>
    </location>
</feature>
<reference evidence="2 3" key="1">
    <citation type="journal article" date="2012" name="Science">
        <title>The Paleozoic origin of enzymatic lignin decomposition reconstructed from 31 fungal genomes.</title>
        <authorList>
            <person name="Floudas D."/>
            <person name="Binder M."/>
            <person name="Riley R."/>
            <person name="Barry K."/>
            <person name="Blanchette R.A."/>
            <person name="Henrissat B."/>
            <person name="Martinez A.T."/>
            <person name="Otillar R."/>
            <person name="Spatafora J.W."/>
            <person name="Yadav J.S."/>
            <person name="Aerts A."/>
            <person name="Benoit I."/>
            <person name="Boyd A."/>
            <person name="Carlson A."/>
            <person name="Copeland A."/>
            <person name="Coutinho P.M."/>
            <person name="de Vries R.P."/>
            <person name="Ferreira P."/>
            <person name="Findley K."/>
            <person name="Foster B."/>
            <person name="Gaskell J."/>
            <person name="Glotzer D."/>
            <person name="Gorecki P."/>
            <person name="Heitman J."/>
            <person name="Hesse C."/>
            <person name="Hori C."/>
            <person name="Igarashi K."/>
            <person name="Jurgens J.A."/>
            <person name="Kallen N."/>
            <person name="Kersten P."/>
            <person name="Kohler A."/>
            <person name="Kuees U."/>
            <person name="Kumar T.K.A."/>
            <person name="Kuo A."/>
            <person name="LaButti K."/>
            <person name="Larrondo L.F."/>
            <person name="Lindquist E."/>
            <person name="Ling A."/>
            <person name="Lombard V."/>
            <person name="Lucas S."/>
            <person name="Lundell T."/>
            <person name="Martin R."/>
            <person name="McLaughlin D.J."/>
            <person name="Morgenstern I."/>
            <person name="Morin E."/>
            <person name="Murat C."/>
            <person name="Nagy L.G."/>
            <person name="Nolan M."/>
            <person name="Ohm R.A."/>
            <person name="Patyshakuliyeva A."/>
            <person name="Rokas A."/>
            <person name="Ruiz-Duenas F.J."/>
            <person name="Sabat G."/>
            <person name="Salamov A."/>
            <person name="Samejima M."/>
            <person name="Schmutz J."/>
            <person name="Slot J.C."/>
            <person name="St John F."/>
            <person name="Stenlid J."/>
            <person name="Sun H."/>
            <person name="Sun S."/>
            <person name="Syed K."/>
            <person name="Tsang A."/>
            <person name="Wiebenga A."/>
            <person name="Young D."/>
            <person name="Pisabarro A."/>
            <person name="Eastwood D.C."/>
            <person name="Martin F."/>
            <person name="Cullen D."/>
            <person name="Grigoriev I.V."/>
            <person name="Hibbett D.S."/>
        </authorList>
    </citation>
    <scope>NUCLEOTIDE SEQUENCE [LARGE SCALE GENOMIC DNA]</scope>
    <source>
        <strain evidence="2 3">DJM-731 SS1</strain>
    </source>
</reference>
<name>M5GAH1_DACPD</name>
<feature type="compositionally biased region" description="Polar residues" evidence="1">
    <location>
        <begin position="147"/>
        <end position="161"/>
    </location>
</feature>
<dbReference type="RefSeq" id="XP_040629841.1">
    <property type="nucleotide sequence ID" value="XM_040769964.1"/>
</dbReference>
<evidence type="ECO:0000256" key="1">
    <source>
        <dbReference type="SAM" id="MobiDB-lite"/>
    </source>
</evidence>